<feature type="transmembrane region" description="Helical" evidence="1">
    <location>
        <begin position="124"/>
        <end position="145"/>
    </location>
</feature>
<evidence type="ECO:0000256" key="1">
    <source>
        <dbReference type="SAM" id="Phobius"/>
    </source>
</evidence>
<evidence type="ECO:0000313" key="2">
    <source>
        <dbReference type="EMBL" id="TCC24585.1"/>
    </source>
</evidence>
<dbReference type="EMBL" id="SJJY01000002">
    <property type="protein sequence ID" value="TCC24585.1"/>
    <property type="molecule type" value="Genomic_DNA"/>
</dbReference>
<evidence type="ECO:0000313" key="3">
    <source>
        <dbReference type="Proteomes" id="UP000292385"/>
    </source>
</evidence>
<organism evidence="2 3">
    <name type="scientific">Kribbella speibonae</name>
    <dbReference type="NCBI Taxonomy" id="1572660"/>
    <lineage>
        <taxon>Bacteria</taxon>
        <taxon>Bacillati</taxon>
        <taxon>Actinomycetota</taxon>
        <taxon>Actinomycetes</taxon>
        <taxon>Propionibacteriales</taxon>
        <taxon>Kribbellaceae</taxon>
        <taxon>Kribbella</taxon>
    </lineage>
</organism>
<feature type="transmembrane region" description="Helical" evidence="1">
    <location>
        <begin position="20"/>
        <end position="40"/>
    </location>
</feature>
<sequence>MIVLGSPLGWLLDQLSFLPLWVRPWALSLLVLVAFWLLFFRSGPKRLAVLALRVLLVVGVVVLTIPLAFEYTSTRRRRAAGKAPAQAGAAVSDVAEAVSANLTDADRRLAKTEYPNKGWPRKTMALLAGAGILSWIVFAASPALAAPTAVGGKAYGWYRNFEHWAGAGSTRIAVPDKEAVPTLVGRKSDVILSTSPAHHGELAQVSPVGQEKRAVQLLLDRSGNAVIHVTRANAATYVRGNVYLIQAKDLRVLVRLQ</sequence>
<dbReference type="RefSeq" id="WP_131461078.1">
    <property type="nucleotide sequence ID" value="NZ_SJJY01000002.1"/>
</dbReference>
<feature type="transmembrane region" description="Helical" evidence="1">
    <location>
        <begin position="47"/>
        <end position="69"/>
    </location>
</feature>
<gene>
    <name evidence="2" type="ORF">E0H58_10140</name>
</gene>
<keyword evidence="1" id="KW-0812">Transmembrane</keyword>
<keyword evidence="3" id="KW-1185">Reference proteome</keyword>
<accession>A0ABY2A9E7</accession>
<comment type="caution">
    <text evidence="2">The sequence shown here is derived from an EMBL/GenBank/DDBJ whole genome shotgun (WGS) entry which is preliminary data.</text>
</comment>
<keyword evidence="1" id="KW-1133">Transmembrane helix</keyword>
<keyword evidence="1" id="KW-0472">Membrane</keyword>
<reference evidence="2 3" key="1">
    <citation type="submission" date="2019-02" db="EMBL/GenBank/DDBJ databases">
        <title>Kribbella capetownensis sp. nov. and Kribbella speibonae sp. nov., isolated from soil.</title>
        <authorList>
            <person name="Curtis S.M."/>
            <person name="Norton I."/>
            <person name="Everest G.J."/>
            <person name="Meyers P.R."/>
        </authorList>
    </citation>
    <scope>NUCLEOTIDE SEQUENCE [LARGE SCALE GENOMIC DNA]</scope>
    <source>
        <strain evidence="2 3">SK5</strain>
    </source>
</reference>
<dbReference type="Proteomes" id="UP000292385">
    <property type="component" value="Unassembled WGS sequence"/>
</dbReference>
<name>A0ABY2A9E7_9ACTN</name>
<protein>
    <submittedName>
        <fullName evidence="2">Uncharacterized protein</fullName>
    </submittedName>
</protein>
<proteinExistence type="predicted"/>